<accession>A0A9D9H414</accession>
<evidence type="ECO:0000313" key="7">
    <source>
        <dbReference type="EMBL" id="MBO8438425.1"/>
    </source>
</evidence>
<evidence type="ECO:0000256" key="2">
    <source>
        <dbReference type="ARBA" id="ARBA00005297"/>
    </source>
</evidence>
<organism evidence="7 8">
    <name type="scientific">Candidatus Caccoplasma merdipullorum</name>
    <dbReference type="NCBI Taxonomy" id="2840718"/>
    <lineage>
        <taxon>Bacteria</taxon>
        <taxon>Pseudomonadati</taxon>
        <taxon>Bacteroidota</taxon>
        <taxon>Bacteroidia</taxon>
        <taxon>Bacteroidales</taxon>
        <taxon>Bacteroidaceae</taxon>
        <taxon>Bacteroidaceae incertae sedis</taxon>
        <taxon>Candidatus Caccoplasma</taxon>
    </lineage>
</organism>
<evidence type="ECO:0000256" key="5">
    <source>
        <dbReference type="ARBA" id="ARBA00041564"/>
    </source>
</evidence>
<gene>
    <name evidence="7" type="ORF">IAC54_05950</name>
</gene>
<evidence type="ECO:0000256" key="1">
    <source>
        <dbReference type="ARBA" id="ARBA00000799"/>
    </source>
</evidence>
<feature type="domain" description="Chorismate-utilising enzyme C-terminal" evidence="6">
    <location>
        <begin position="106"/>
        <end position="348"/>
    </location>
</feature>
<evidence type="ECO:0000256" key="4">
    <source>
        <dbReference type="ARBA" id="ARBA00023235"/>
    </source>
</evidence>
<dbReference type="EMBL" id="JADIMW010000065">
    <property type="protein sequence ID" value="MBO8438425.1"/>
    <property type="molecule type" value="Genomic_DNA"/>
</dbReference>
<reference evidence="7" key="2">
    <citation type="journal article" date="2021" name="PeerJ">
        <title>Extensive microbial diversity within the chicken gut microbiome revealed by metagenomics and culture.</title>
        <authorList>
            <person name="Gilroy R."/>
            <person name="Ravi A."/>
            <person name="Getino M."/>
            <person name="Pursley I."/>
            <person name="Horton D.L."/>
            <person name="Alikhan N.F."/>
            <person name="Baker D."/>
            <person name="Gharbi K."/>
            <person name="Hall N."/>
            <person name="Watson M."/>
            <person name="Adriaenssens E.M."/>
            <person name="Foster-Nyarko E."/>
            <person name="Jarju S."/>
            <person name="Secka A."/>
            <person name="Antonio M."/>
            <person name="Oren A."/>
            <person name="Chaudhuri R.R."/>
            <person name="La Ragione R."/>
            <person name="Hildebrand F."/>
            <person name="Pallen M.J."/>
        </authorList>
    </citation>
    <scope>NUCLEOTIDE SEQUENCE</scope>
    <source>
        <strain evidence="7">G3-4614</strain>
    </source>
</reference>
<evidence type="ECO:0000259" key="6">
    <source>
        <dbReference type="Pfam" id="PF00425"/>
    </source>
</evidence>
<comment type="similarity">
    <text evidence="2">Belongs to the isochorismate synthase family.</text>
</comment>
<reference evidence="7" key="1">
    <citation type="submission" date="2020-10" db="EMBL/GenBank/DDBJ databases">
        <authorList>
            <person name="Gilroy R."/>
        </authorList>
    </citation>
    <scope>NUCLEOTIDE SEQUENCE</scope>
    <source>
        <strain evidence="7">G3-4614</strain>
    </source>
</reference>
<dbReference type="PANTHER" id="PTHR42839">
    <property type="entry name" value="ISOCHORISMATE SYNTHASE ENTC"/>
    <property type="match status" value="1"/>
</dbReference>
<dbReference type="Gene3D" id="3.60.120.10">
    <property type="entry name" value="Anthranilate synthase"/>
    <property type="match status" value="1"/>
</dbReference>
<dbReference type="EC" id="5.4.4.2" evidence="3"/>
<dbReference type="PANTHER" id="PTHR42839:SF2">
    <property type="entry name" value="ISOCHORISMATE SYNTHASE ENTC"/>
    <property type="match status" value="1"/>
</dbReference>
<dbReference type="InterPro" id="IPR004561">
    <property type="entry name" value="IsoChor_synthase"/>
</dbReference>
<evidence type="ECO:0000256" key="3">
    <source>
        <dbReference type="ARBA" id="ARBA00012824"/>
    </source>
</evidence>
<comment type="caution">
    <text evidence="7">The sequence shown here is derived from an EMBL/GenBank/DDBJ whole genome shotgun (WGS) entry which is preliminary data.</text>
</comment>
<evidence type="ECO:0000313" key="8">
    <source>
        <dbReference type="Proteomes" id="UP000823636"/>
    </source>
</evidence>
<protein>
    <recommendedName>
        <fullName evidence="3">isochorismate synthase</fullName>
        <ecNumber evidence="3">5.4.4.2</ecNumber>
    </recommendedName>
    <alternativeName>
        <fullName evidence="5">Isochorismate mutase</fullName>
    </alternativeName>
</protein>
<comment type="catalytic activity">
    <reaction evidence="1">
        <text>chorismate = isochorismate</text>
        <dbReference type="Rhea" id="RHEA:18985"/>
        <dbReference type="ChEBI" id="CHEBI:29748"/>
        <dbReference type="ChEBI" id="CHEBI:29780"/>
        <dbReference type="EC" id="5.4.4.2"/>
    </reaction>
</comment>
<keyword evidence="4" id="KW-0413">Isomerase</keyword>
<dbReference type="InterPro" id="IPR005801">
    <property type="entry name" value="ADC_synthase"/>
</dbReference>
<proteinExistence type="inferred from homology"/>
<dbReference type="NCBIfam" id="TIGR00543">
    <property type="entry name" value="isochor_syn"/>
    <property type="match status" value="1"/>
</dbReference>
<name>A0A9D9H414_9BACT</name>
<dbReference type="Proteomes" id="UP000823636">
    <property type="component" value="Unassembled WGS sequence"/>
</dbReference>
<dbReference type="Pfam" id="PF00425">
    <property type="entry name" value="Chorismate_bind"/>
    <property type="match status" value="1"/>
</dbReference>
<dbReference type="AlphaFoldDB" id="A0A9D9H414"/>
<dbReference type="InterPro" id="IPR015890">
    <property type="entry name" value="Chorismate_C"/>
</dbReference>
<sequence>MTCADITTVKKAVKLAIEKKYPFYAYSLPGTTAVHMALSIESTPHDKPDGHTPGFIMVPFITGDYKQLFIKEELPIYSEKEIRILEKLQSRCIQNMPVPNIVTTYEEYRAGAEKLLETIKQGEIKKAVYSRTSEYKSRAIDAAPQWFDTITRTYPSAFSFLVSVPGITTWMGATPELLLQYADETVRTMALAATKARSESREWSKKEDEEQQIVTRYIKEQFRKAGIEPDISPREEYPAGPVTHLCNKIAAKGETFQKARELLKLMHPTPAVCGEPAEKAAAIITRLEKHDRRYYSGYLGPVKSDGSFSLFVNLRSMELFSERAQLYAGGGYTADSDIRSEWQETGHKITTLLSCIDKKDEYYNR</sequence>
<dbReference type="GO" id="GO:0008909">
    <property type="term" value="F:isochorismate synthase activity"/>
    <property type="evidence" value="ECO:0007669"/>
    <property type="project" value="UniProtKB-EC"/>
</dbReference>
<dbReference type="SUPFAM" id="SSF56322">
    <property type="entry name" value="ADC synthase"/>
    <property type="match status" value="1"/>
</dbReference>